<keyword evidence="2" id="KW-0443">Lipid metabolism</keyword>
<reference evidence="5 6" key="1">
    <citation type="journal article" date="2024" name="Science">
        <title>Giant polyketide synthase enzymes in the biosynthesis of giant marine polyether toxins.</title>
        <authorList>
            <person name="Fallon T.R."/>
            <person name="Shende V.V."/>
            <person name="Wierzbicki I.H."/>
            <person name="Pendleton A.L."/>
            <person name="Watervoot N.F."/>
            <person name="Auber R.P."/>
            <person name="Gonzalez D.J."/>
            <person name="Wisecaver J.H."/>
            <person name="Moore B.S."/>
        </authorList>
    </citation>
    <scope>NUCLEOTIDE SEQUENCE [LARGE SCALE GENOMIC DNA]</scope>
    <source>
        <strain evidence="5 6">12B1</strain>
    </source>
</reference>
<gene>
    <name evidence="5" type="ORF">AB1Y20_017583</name>
</gene>
<dbReference type="PANTHER" id="PTHR12187:SF11">
    <property type="entry name" value="PHOSPHATIDYLINOSITOL-3,4-BISPHOSPHATE 4-PHOSPHATASE"/>
    <property type="match status" value="1"/>
</dbReference>
<evidence type="ECO:0000313" key="6">
    <source>
        <dbReference type="Proteomes" id="UP001515480"/>
    </source>
</evidence>
<protein>
    <submittedName>
        <fullName evidence="5">Uncharacterized protein</fullName>
    </submittedName>
</protein>
<proteinExistence type="predicted"/>
<dbReference type="EMBL" id="JBGBPQ010000006">
    <property type="protein sequence ID" value="KAL1522600.1"/>
    <property type="molecule type" value="Genomic_DNA"/>
</dbReference>
<dbReference type="GO" id="GO:0016316">
    <property type="term" value="F:phosphatidylinositol-3,4-bisphosphate 4-phosphatase activity"/>
    <property type="evidence" value="ECO:0007669"/>
    <property type="project" value="InterPro"/>
</dbReference>
<feature type="transmembrane region" description="Helical" evidence="4">
    <location>
        <begin position="134"/>
        <end position="156"/>
    </location>
</feature>
<keyword evidence="4" id="KW-1133">Transmembrane helix</keyword>
<name>A0AB34JKM6_PRYPA</name>
<dbReference type="GO" id="GO:0005737">
    <property type="term" value="C:cytoplasm"/>
    <property type="evidence" value="ECO:0007669"/>
    <property type="project" value="TreeGrafter"/>
</dbReference>
<evidence type="ECO:0000256" key="3">
    <source>
        <dbReference type="SAM" id="MobiDB-lite"/>
    </source>
</evidence>
<dbReference type="Proteomes" id="UP001515480">
    <property type="component" value="Unassembled WGS sequence"/>
</dbReference>
<evidence type="ECO:0000256" key="4">
    <source>
        <dbReference type="SAM" id="Phobius"/>
    </source>
</evidence>
<keyword evidence="1" id="KW-0378">Hydrolase</keyword>
<comment type="caution">
    <text evidence="5">The sequence shown here is derived from an EMBL/GenBank/DDBJ whole genome shotgun (WGS) entry which is preliminary data.</text>
</comment>
<feature type="transmembrane region" description="Helical" evidence="4">
    <location>
        <begin position="248"/>
        <end position="272"/>
    </location>
</feature>
<sequence>MWVALVDPCEECRLALGVAAVYAPLLLISALAIGCRLTSRASRLLRCLDPEGQLLQQVHPPLAATCCFFLALRIVSEGLVCSSSTAAVYIRVCFQAAAQGVLYILQLRAVFLGLNACAFKSIRFKRRLMIATRVVEVLWCIVVAAWTTCMLISVSSPEVQTVEAIRDVGALSLVTISFVVVCLMCVLLASVTRLHRKAKVPLGGRFKAIAAAVLACILASTFRASVLVRHVAERQAGGEPCLSASRRVWGALAILLPEVVPLVCLGALALYARRARASRLLFQRSSLTLSSKRAASEHTPRTACSSLFSRLAAAILPHRRRVASLLPPISDVSSDPHVPADPRAPREAAESRRSLVPRRLRTLSDSADPPATPTPHRASLSIHTPAATPATPRRSSLSGWLAFGSFSRRSLADMAAWPRAADDASLGEGSGGRARRVSEAWRRASPFARREAFTAVNERDLQSKKAHLLLGRSARSRVRYDTAGGGRRQQVEELLNESYFFWQLPAVYLPLVLASVRDHTLAVQRDAFGAEAMSETALVECSEQRQDSEVANTDDASIISELLFDCISVLSQTPAQLRAALHRSYLSYLESLQEPLALHADPSGARLSALGLAGLSFKPSSKKSSNVLRFAATNCQVQQMVVAGPARKVPTPAEHLAIVRHVPGDSTHLHYDNEMRPHTALCTSHADSSRRTATPPHSPLKDPLSLAPPNEHAILLNSHAYSTATHFAGSKRRTFFTSGRQNTLKEVSDSTSCGSSISSRSRECGEQPSMRRWTSKGSEGTSRPPAAARNPSGNRLSSNPTEVAMPPLIVEPSHTACTSSPTTRVEDITAGSDDLEAASDTGGGAISQRKLWKRTCQSVVLTQRLTRAVYKYDTVTVGAPAAHALGLKESVVSLEHKLAKMDESIDIAWAEVATERSHAEALRKEEMLGALLLRRQWLELRRHKRLTVCVSQALTAIVSALYQQLQTSVAKAPEELLHWSECGCLVGWESLLSTHGKENKMLGDCWGAVRRLSHSLQLALAPVQGLRKPRVDVEWLHAARATHRQASSASSAARARAKEAVEGAMPCVGRCGAGPRGAGGMPDAPFDGDLLVTLFVPHSEFEQMPLALRNKSRSLTVHICLFSQGVNEQQTIANAKGTTALQEAINLQSIQWLEEYSRSYAAFRLGESHGAACDTSVRSTAEDSVRAALRRGNLPDEVSADEVAALSKAEREVLEVLRVVADARAVIEEGAEAHQKRKDTRILSFTAHVMRAMQAARIVSCKSAKDRTSMSVTSEQVDILRRWHQLPEEAAETVLDSMRRNGVRMHNTFQNVGKAGYAFNRLQRMLLPKSLRATADTTAKVQS</sequence>
<dbReference type="PANTHER" id="PTHR12187">
    <property type="entry name" value="AGAP000124-PA"/>
    <property type="match status" value="1"/>
</dbReference>
<feature type="compositionally biased region" description="Low complexity" evidence="3">
    <location>
        <begin position="749"/>
        <end position="759"/>
    </location>
</feature>
<feature type="region of interest" description="Disordered" evidence="3">
    <location>
        <begin position="742"/>
        <end position="799"/>
    </location>
</feature>
<keyword evidence="6" id="KW-1185">Reference proteome</keyword>
<keyword evidence="4" id="KW-0812">Transmembrane</keyword>
<feature type="transmembrane region" description="Helical" evidence="4">
    <location>
        <begin position="168"/>
        <end position="189"/>
    </location>
</feature>
<evidence type="ECO:0000256" key="1">
    <source>
        <dbReference type="ARBA" id="ARBA00022801"/>
    </source>
</evidence>
<feature type="region of interest" description="Disordered" evidence="3">
    <location>
        <begin position="327"/>
        <end position="395"/>
    </location>
</feature>
<keyword evidence="4" id="KW-0472">Membrane</keyword>
<accession>A0AB34JKM6</accession>
<evidence type="ECO:0000256" key="2">
    <source>
        <dbReference type="ARBA" id="ARBA00023098"/>
    </source>
</evidence>
<feature type="compositionally biased region" description="Basic and acidic residues" evidence="3">
    <location>
        <begin position="338"/>
        <end position="353"/>
    </location>
</feature>
<feature type="region of interest" description="Disordered" evidence="3">
    <location>
        <begin position="682"/>
        <end position="703"/>
    </location>
</feature>
<evidence type="ECO:0000313" key="5">
    <source>
        <dbReference type="EMBL" id="KAL1522600.1"/>
    </source>
</evidence>
<dbReference type="InterPro" id="IPR039034">
    <property type="entry name" value="INPP4"/>
</dbReference>
<feature type="transmembrane region" description="Helical" evidence="4">
    <location>
        <begin position="14"/>
        <end position="37"/>
    </location>
</feature>
<organism evidence="5 6">
    <name type="scientific">Prymnesium parvum</name>
    <name type="common">Toxic golden alga</name>
    <dbReference type="NCBI Taxonomy" id="97485"/>
    <lineage>
        <taxon>Eukaryota</taxon>
        <taxon>Haptista</taxon>
        <taxon>Haptophyta</taxon>
        <taxon>Prymnesiophyceae</taxon>
        <taxon>Prymnesiales</taxon>
        <taxon>Prymnesiaceae</taxon>
        <taxon>Prymnesium</taxon>
    </lineage>
</organism>